<proteinExistence type="inferred from homology"/>
<accession>A0ABM3J6F1</accession>
<feature type="region of interest" description="Disordered" evidence="2">
    <location>
        <begin position="581"/>
        <end position="603"/>
    </location>
</feature>
<reference evidence="5" key="2">
    <citation type="submission" date="2025-08" db="UniProtKB">
        <authorList>
            <consortium name="RefSeq"/>
        </authorList>
    </citation>
    <scope>IDENTIFICATION</scope>
    <source>
        <tissue evidence="5">Adult</tissue>
    </source>
</reference>
<keyword evidence="4" id="KW-1185">Reference proteome</keyword>
<dbReference type="Gene3D" id="1.20.58.150">
    <property type="entry name" value="ANTH domain"/>
    <property type="match status" value="1"/>
</dbReference>
<sequence length="715" mass="75519">MTMAGQTINDRLLAARHSLAGQGLAKSVCKATTEECIGPKKKHLDYLVHCTNEPNVSIPHLANLLIERSQNTNWVVVYKALITTHHLMAYGNERFMQYLASSNSTFNLSNFLDKGGVQDGLSAPGGRMGYDMSPFIRRYAKYLNEKSLSYRAMAFDFCKVKRGKDEGSLRTMNADKLLKTLPVLQAQLDALLEFDCQANDLSNGVINMSFMLLFRDLIRLFACYNDGIINLLEKYFDMNKKHARDALDLYKKFLVRMDRVGEFLKVAENVGIDKGDIPDLTKAPSSLLDALEQHLATLEGRKVSAANTPTQSASNQKNVKSAVTALSSTSSSFGTAAASSKFDTTNGIDEQLKAQVLAEEEAAMNQYKQSKVSSPTAGGAGAALTNPFLSSPPASSAGAPIVDLFGAAPATAAGSTGGAGAGGAAGGTKASDDLLQLGNPFADMFDAPVGGAGAGGGVTAATGFNGAPSAAANAFVSDSNFSSVFGNTEPAGFDALGDVLKPGITATHPAASNQTTIVTAGALGMAGSQQQQLLTQQQQQQQLFQQQQQTQPTSTGKILTGDLDSSLMSLVDNLNINKSSSAKPVQWNSPKNTAKPGANWTPQPMAATTGAGYRPMAHGMTVSPAPITIQNHQYIHASYPVIPNYMQQGMPVMGQPMMGQAPLTGVQPTMAPMMAAAPQALHSSAITMQPQSIHHQPQQHNGSNKGAPPDPFGVL</sequence>
<feature type="region of interest" description="Disordered" evidence="2">
    <location>
        <begin position="689"/>
        <end position="715"/>
    </location>
</feature>
<evidence type="ECO:0000313" key="5">
    <source>
        <dbReference type="RefSeq" id="XP_049304804.1"/>
    </source>
</evidence>
<name>A0ABM3J6F1_BACDO</name>
<feature type="compositionally biased region" description="Low complexity" evidence="2">
    <location>
        <begin position="689"/>
        <end position="700"/>
    </location>
</feature>
<feature type="domain" description="ENTH" evidence="3">
    <location>
        <begin position="16"/>
        <end position="157"/>
    </location>
</feature>
<dbReference type="InterPro" id="IPR013809">
    <property type="entry name" value="ENTH"/>
</dbReference>
<evidence type="ECO:0000259" key="3">
    <source>
        <dbReference type="PROSITE" id="PS50942"/>
    </source>
</evidence>
<evidence type="ECO:0000313" key="4">
    <source>
        <dbReference type="Proteomes" id="UP001652620"/>
    </source>
</evidence>
<dbReference type="CDD" id="cd16985">
    <property type="entry name" value="ANTH_N_AP180"/>
    <property type="match status" value="1"/>
</dbReference>
<dbReference type="Pfam" id="PF07651">
    <property type="entry name" value="ANTH"/>
    <property type="match status" value="1"/>
</dbReference>
<dbReference type="InterPro" id="IPR045192">
    <property type="entry name" value="AP180-like"/>
</dbReference>
<dbReference type="InterPro" id="IPR014712">
    <property type="entry name" value="ANTH_dom_sf"/>
</dbReference>
<dbReference type="Proteomes" id="UP001652620">
    <property type="component" value="Chromosome 2"/>
</dbReference>
<dbReference type="GeneID" id="105222708"/>
<dbReference type="RefSeq" id="XP_049304804.1">
    <property type="nucleotide sequence ID" value="XM_049448847.1"/>
</dbReference>
<evidence type="ECO:0000256" key="2">
    <source>
        <dbReference type="SAM" id="MobiDB-lite"/>
    </source>
</evidence>
<dbReference type="SUPFAM" id="SSF89009">
    <property type="entry name" value="GAT-like domain"/>
    <property type="match status" value="1"/>
</dbReference>
<evidence type="ECO:0000256" key="1">
    <source>
        <dbReference type="ARBA" id="ARBA00008011"/>
    </source>
</evidence>
<dbReference type="SMART" id="SM00273">
    <property type="entry name" value="ENTH"/>
    <property type="match status" value="1"/>
</dbReference>
<gene>
    <name evidence="5" type="primary">LOC105222708</name>
</gene>
<dbReference type="InterPro" id="IPR008942">
    <property type="entry name" value="ENTH_VHS"/>
</dbReference>
<dbReference type="InterPro" id="IPR011417">
    <property type="entry name" value="ANTH_dom"/>
</dbReference>
<dbReference type="PROSITE" id="PS50942">
    <property type="entry name" value="ENTH"/>
    <property type="match status" value="1"/>
</dbReference>
<protein>
    <submittedName>
        <fullName evidence="5">Phosphatidylinositol-binding clathrin assembly protein LAP isoform X14</fullName>
    </submittedName>
</protein>
<reference evidence="4" key="1">
    <citation type="submission" date="2025-05" db="UniProtKB">
        <authorList>
            <consortium name="RefSeq"/>
        </authorList>
    </citation>
    <scope>NUCLEOTIDE SEQUENCE [LARGE SCALE GENOMIC DNA]</scope>
</reference>
<organism evidence="4 5">
    <name type="scientific">Bactrocera dorsalis</name>
    <name type="common">Oriental fruit fly</name>
    <name type="synonym">Dacus dorsalis</name>
    <dbReference type="NCBI Taxonomy" id="27457"/>
    <lineage>
        <taxon>Eukaryota</taxon>
        <taxon>Metazoa</taxon>
        <taxon>Ecdysozoa</taxon>
        <taxon>Arthropoda</taxon>
        <taxon>Hexapoda</taxon>
        <taxon>Insecta</taxon>
        <taxon>Pterygota</taxon>
        <taxon>Neoptera</taxon>
        <taxon>Endopterygota</taxon>
        <taxon>Diptera</taxon>
        <taxon>Brachycera</taxon>
        <taxon>Muscomorpha</taxon>
        <taxon>Tephritoidea</taxon>
        <taxon>Tephritidae</taxon>
        <taxon>Bactrocera</taxon>
        <taxon>Bactrocera</taxon>
    </lineage>
</organism>
<dbReference type="Gene3D" id="1.25.40.90">
    <property type="match status" value="1"/>
</dbReference>
<dbReference type="PANTHER" id="PTHR22951">
    <property type="entry name" value="CLATHRIN ASSEMBLY PROTEIN"/>
    <property type="match status" value="1"/>
</dbReference>
<comment type="similarity">
    <text evidence="1">Belongs to the PICALM/SNAP91 family.</text>
</comment>
<dbReference type="PANTHER" id="PTHR22951:SF5">
    <property type="entry name" value="PHOSPHATIDYLINOSITOL-BINDING CLATHRIN ASSEMBLY PROTEIN LAP"/>
    <property type="match status" value="1"/>
</dbReference>
<dbReference type="SUPFAM" id="SSF48464">
    <property type="entry name" value="ENTH/VHS domain"/>
    <property type="match status" value="1"/>
</dbReference>
<feature type="compositionally biased region" description="Polar residues" evidence="2">
    <location>
        <begin position="581"/>
        <end position="592"/>
    </location>
</feature>